<dbReference type="PANTHER" id="PTHR43649">
    <property type="entry name" value="ARABINOSE-BINDING PROTEIN-RELATED"/>
    <property type="match status" value="1"/>
</dbReference>
<dbReference type="Gene3D" id="3.40.190.10">
    <property type="entry name" value="Periplasmic binding protein-like II"/>
    <property type="match status" value="1"/>
</dbReference>
<dbReference type="Proteomes" id="UP000050509">
    <property type="component" value="Unassembled WGS sequence"/>
</dbReference>
<protein>
    <recommendedName>
        <fullName evidence="8">ABC transporter substrate-binding protein</fullName>
    </recommendedName>
</protein>
<evidence type="ECO:0008006" key="8">
    <source>
        <dbReference type="Google" id="ProtNLM"/>
    </source>
</evidence>
<feature type="non-terminal residue" evidence="6">
    <location>
        <position position="454"/>
    </location>
</feature>
<evidence type="ECO:0000256" key="4">
    <source>
        <dbReference type="ARBA" id="ARBA00022729"/>
    </source>
</evidence>
<accession>A0A0P9DLT1</accession>
<sequence length="454" mass="48802">MLLSSLLAACTSDERPPDLTRSDGVVTIGFGVPPAERALYQPLIATFNEQNPDMRVQMVGISTDGDSNEVVGRATRAADTAAVDSVSRADMTSGRLFDLAPLADADATFARDDWYPGTLDMFTVDNRLFMLPRSAPLPLLAYNKQLWASRGLPPPQPDWTWQDLAAAATQLARKQGDTIDVYGLYDGGDGRYALLGELASAGILPFATPAGQFRLDEPKVAQAIERVRALVESGAVALTSPSARGTVENDNPYQLIFDQHAAIWWPQYFRPNASNAPAPPFDVGTVPMPSLPLPYSDVVLAPGGYIMSSGTRYPQQAWRWLSFLSQQSLGVQYAVAAAAPVPPRRSLAESSGYWKNFDAETRQAVETALRRPSSLIPIGKQQPEVFEALSLALHAVIDNHEPVDQALQNAQARLSEQLAQLPAPAATNIPPSVATPLPESAPPGASALTFSAWG</sequence>
<evidence type="ECO:0000256" key="1">
    <source>
        <dbReference type="ARBA" id="ARBA00004196"/>
    </source>
</evidence>
<evidence type="ECO:0000313" key="7">
    <source>
        <dbReference type="Proteomes" id="UP000050509"/>
    </source>
</evidence>
<name>A0A0P9DLT1_9CHLR</name>
<dbReference type="SUPFAM" id="SSF53850">
    <property type="entry name" value="Periplasmic binding protein-like II"/>
    <property type="match status" value="1"/>
</dbReference>
<evidence type="ECO:0000256" key="3">
    <source>
        <dbReference type="ARBA" id="ARBA00022448"/>
    </source>
</evidence>
<dbReference type="GO" id="GO:0030313">
    <property type="term" value="C:cell envelope"/>
    <property type="evidence" value="ECO:0007669"/>
    <property type="project" value="UniProtKB-SubCell"/>
</dbReference>
<reference evidence="6 7" key="1">
    <citation type="submission" date="2015-09" db="EMBL/GenBank/DDBJ databases">
        <title>Draft genome sequence of Kouleothrix aurantiaca JCM 19913.</title>
        <authorList>
            <person name="Hemp J."/>
        </authorList>
    </citation>
    <scope>NUCLEOTIDE SEQUENCE [LARGE SCALE GENOMIC DNA]</scope>
    <source>
        <strain evidence="6 7">COM-B</strain>
    </source>
</reference>
<evidence type="ECO:0000313" key="6">
    <source>
        <dbReference type="EMBL" id="KPV50955.1"/>
    </source>
</evidence>
<keyword evidence="3" id="KW-0813">Transport</keyword>
<comment type="caution">
    <text evidence="6">The sequence shown here is derived from an EMBL/GenBank/DDBJ whole genome shotgun (WGS) entry which is preliminary data.</text>
</comment>
<dbReference type="AlphaFoldDB" id="A0A0P9DLT1"/>
<dbReference type="EMBL" id="LJCR01001138">
    <property type="protein sequence ID" value="KPV50955.1"/>
    <property type="molecule type" value="Genomic_DNA"/>
</dbReference>
<evidence type="ECO:0000256" key="2">
    <source>
        <dbReference type="ARBA" id="ARBA00008520"/>
    </source>
</evidence>
<organism evidence="6 7">
    <name type="scientific">Kouleothrix aurantiaca</name>
    <dbReference type="NCBI Taxonomy" id="186479"/>
    <lineage>
        <taxon>Bacteria</taxon>
        <taxon>Bacillati</taxon>
        <taxon>Chloroflexota</taxon>
        <taxon>Chloroflexia</taxon>
        <taxon>Chloroflexales</taxon>
        <taxon>Roseiflexineae</taxon>
        <taxon>Roseiflexaceae</taxon>
        <taxon>Kouleothrix</taxon>
    </lineage>
</organism>
<dbReference type="PANTHER" id="PTHR43649:SF31">
    <property type="entry name" value="SN-GLYCEROL-3-PHOSPHATE-BINDING PERIPLASMIC PROTEIN UGPB"/>
    <property type="match status" value="1"/>
</dbReference>
<feature type="region of interest" description="Disordered" evidence="5">
    <location>
        <begin position="426"/>
        <end position="454"/>
    </location>
</feature>
<gene>
    <name evidence="6" type="ORF">SE17_23955</name>
</gene>
<keyword evidence="7" id="KW-1185">Reference proteome</keyword>
<dbReference type="InterPro" id="IPR006059">
    <property type="entry name" value="SBP"/>
</dbReference>
<proteinExistence type="inferred from homology"/>
<keyword evidence="4" id="KW-0732">Signal</keyword>
<comment type="similarity">
    <text evidence="2">Belongs to the bacterial solute-binding protein 1 family.</text>
</comment>
<comment type="subcellular location">
    <subcellularLocation>
        <location evidence="1">Cell envelope</location>
    </subcellularLocation>
</comment>
<dbReference type="Pfam" id="PF01547">
    <property type="entry name" value="SBP_bac_1"/>
    <property type="match status" value="1"/>
</dbReference>
<dbReference type="InterPro" id="IPR050490">
    <property type="entry name" value="Bact_solute-bd_prot1"/>
</dbReference>
<evidence type="ECO:0000256" key="5">
    <source>
        <dbReference type="SAM" id="MobiDB-lite"/>
    </source>
</evidence>